<dbReference type="InterPro" id="IPR003594">
    <property type="entry name" value="HATPase_dom"/>
</dbReference>
<proteinExistence type="predicted"/>
<dbReference type="Gene3D" id="3.40.50.2300">
    <property type="match status" value="1"/>
</dbReference>
<keyword evidence="11 15" id="KW-1133">Transmembrane helix</keyword>
<name>A0A5P8P134_9BACT</name>
<evidence type="ECO:0000256" key="15">
    <source>
        <dbReference type="SAM" id="Phobius"/>
    </source>
</evidence>
<dbReference type="SUPFAM" id="SSF52172">
    <property type="entry name" value="CheY-like"/>
    <property type="match status" value="1"/>
</dbReference>
<evidence type="ECO:0000313" key="18">
    <source>
        <dbReference type="EMBL" id="QFR49311.1"/>
    </source>
</evidence>
<evidence type="ECO:0000256" key="2">
    <source>
        <dbReference type="ARBA" id="ARBA00004651"/>
    </source>
</evidence>
<dbReference type="InterPro" id="IPR011006">
    <property type="entry name" value="CheY-like_superfamily"/>
</dbReference>
<dbReference type="AlphaFoldDB" id="A0A5P8P134"/>
<dbReference type="GO" id="GO:0005524">
    <property type="term" value="F:ATP binding"/>
    <property type="evidence" value="ECO:0007669"/>
    <property type="project" value="UniProtKB-KW"/>
</dbReference>
<evidence type="ECO:0000256" key="7">
    <source>
        <dbReference type="ARBA" id="ARBA00022692"/>
    </source>
</evidence>
<keyword evidence="12" id="KW-0902">Two-component regulatory system</keyword>
<dbReference type="Pfam" id="PF02518">
    <property type="entry name" value="HATPase_c"/>
    <property type="match status" value="1"/>
</dbReference>
<dbReference type="SUPFAM" id="SSF47384">
    <property type="entry name" value="Homodimeric domain of signal transducing histidine kinase"/>
    <property type="match status" value="1"/>
</dbReference>
<dbReference type="KEGG" id="sulg:FJR48_06050"/>
<dbReference type="PROSITE" id="PS50110">
    <property type="entry name" value="RESPONSE_REGULATORY"/>
    <property type="match status" value="1"/>
</dbReference>
<dbReference type="InterPro" id="IPR003661">
    <property type="entry name" value="HisK_dim/P_dom"/>
</dbReference>
<evidence type="ECO:0000256" key="5">
    <source>
        <dbReference type="ARBA" id="ARBA00022553"/>
    </source>
</evidence>
<keyword evidence="4" id="KW-1003">Cell membrane</keyword>
<keyword evidence="8" id="KW-0547">Nucleotide-binding</keyword>
<comment type="subcellular location">
    <subcellularLocation>
        <location evidence="2">Cell membrane</location>
        <topology evidence="2">Multi-pass membrane protein</topology>
    </subcellularLocation>
</comment>
<dbReference type="SMART" id="SM00448">
    <property type="entry name" value="REC"/>
    <property type="match status" value="1"/>
</dbReference>
<dbReference type="InterPro" id="IPR005467">
    <property type="entry name" value="His_kinase_dom"/>
</dbReference>
<dbReference type="SMART" id="SM00387">
    <property type="entry name" value="HATPase_c"/>
    <property type="match status" value="1"/>
</dbReference>
<dbReference type="InterPro" id="IPR036890">
    <property type="entry name" value="HATPase_C_sf"/>
</dbReference>
<dbReference type="PRINTS" id="PR00344">
    <property type="entry name" value="BCTRLSENSOR"/>
</dbReference>
<dbReference type="OrthoDB" id="5378360at2"/>
<reference evidence="18 19" key="1">
    <citation type="submission" date="2019-09" db="EMBL/GenBank/DDBJ databases">
        <title>Sulfurimonas gotlandica sp. nov., a chemoautotrophic and psychrotolerant epsilonproteobacterium isolated from a pelagic redoxcline, and an emended description of the genus Sulfurimonas.</title>
        <authorList>
            <person name="Wang S."/>
            <person name="Jiang L."/>
            <person name="Shao S."/>
        </authorList>
    </citation>
    <scope>NUCLEOTIDE SEQUENCE [LARGE SCALE GENOMIC DNA]</scope>
    <source>
        <strain evidence="18 19">GYSZ_1</strain>
    </source>
</reference>
<feature type="domain" description="Response regulatory" evidence="17">
    <location>
        <begin position="589"/>
        <end position="715"/>
    </location>
</feature>
<dbReference type="Proteomes" id="UP000326944">
    <property type="component" value="Chromosome"/>
</dbReference>
<evidence type="ECO:0000256" key="4">
    <source>
        <dbReference type="ARBA" id="ARBA00022475"/>
    </source>
</evidence>
<dbReference type="Pfam" id="PF00512">
    <property type="entry name" value="HisKA"/>
    <property type="match status" value="1"/>
</dbReference>
<dbReference type="SUPFAM" id="SSF55874">
    <property type="entry name" value="ATPase domain of HSP90 chaperone/DNA topoisomerase II/histidine kinase"/>
    <property type="match status" value="1"/>
</dbReference>
<keyword evidence="13 15" id="KW-0472">Membrane</keyword>
<dbReference type="GO" id="GO:0000155">
    <property type="term" value="F:phosphorelay sensor kinase activity"/>
    <property type="evidence" value="ECO:0007669"/>
    <property type="project" value="InterPro"/>
</dbReference>
<comment type="catalytic activity">
    <reaction evidence="1">
        <text>ATP + protein L-histidine = ADP + protein N-phospho-L-histidine.</text>
        <dbReference type="EC" id="2.7.13.3"/>
    </reaction>
</comment>
<dbReference type="InterPro" id="IPR029151">
    <property type="entry name" value="Sensor-like_sf"/>
</dbReference>
<keyword evidence="5 14" id="KW-0597">Phosphoprotein</keyword>
<evidence type="ECO:0000256" key="14">
    <source>
        <dbReference type="PROSITE-ProRule" id="PRU00169"/>
    </source>
</evidence>
<dbReference type="FunFam" id="1.10.287.130:FF:000004">
    <property type="entry name" value="Ethylene receptor 1"/>
    <property type="match status" value="1"/>
</dbReference>
<protein>
    <recommendedName>
        <fullName evidence="3">histidine kinase</fullName>
        <ecNumber evidence="3">2.7.13.3</ecNumber>
    </recommendedName>
</protein>
<keyword evidence="9" id="KW-0418">Kinase</keyword>
<dbReference type="RefSeq" id="WP_152307254.1">
    <property type="nucleotide sequence ID" value="NZ_CP043617.1"/>
</dbReference>
<dbReference type="SUPFAM" id="SSF103190">
    <property type="entry name" value="Sensory domain-like"/>
    <property type="match status" value="1"/>
</dbReference>
<evidence type="ECO:0000256" key="3">
    <source>
        <dbReference type="ARBA" id="ARBA00012438"/>
    </source>
</evidence>
<dbReference type="SMART" id="SM00388">
    <property type="entry name" value="HisKA"/>
    <property type="match status" value="1"/>
</dbReference>
<organism evidence="18 19">
    <name type="scientific">Sulfurimonas lithotrophica</name>
    <dbReference type="NCBI Taxonomy" id="2590022"/>
    <lineage>
        <taxon>Bacteria</taxon>
        <taxon>Pseudomonadati</taxon>
        <taxon>Campylobacterota</taxon>
        <taxon>Epsilonproteobacteria</taxon>
        <taxon>Campylobacterales</taxon>
        <taxon>Sulfurimonadaceae</taxon>
        <taxon>Sulfurimonas</taxon>
    </lineage>
</organism>
<dbReference type="Pfam" id="PF14827">
    <property type="entry name" value="dCache_3"/>
    <property type="match status" value="1"/>
</dbReference>
<dbReference type="PANTHER" id="PTHR45339">
    <property type="entry name" value="HYBRID SIGNAL TRANSDUCTION HISTIDINE KINASE J"/>
    <property type="match status" value="1"/>
</dbReference>
<dbReference type="CDD" id="cd16922">
    <property type="entry name" value="HATPase_EvgS-ArcB-TorS-like"/>
    <property type="match status" value="1"/>
</dbReference>
<evidence type="ECO:0000256" key="8">
    <source>
        <dbReference type="ARBA" id="ARBA00022741"/>
    </source>
</evidence>
<dbReference type="InterPro" id="IPR036097">
    <property type="entry name" value="HisK_dim/P_sf"/>
</dbReference>
<evidence type="ECO:0000259" key="16">
    <source>
        <dbReference type="PROSITE" id="PS50109"/>
    </source>
</evidence>
<dbReference type="InterPro" id="IPR004358">
    <property type="entry name" value="Sig_transdc_His_kin-like_C"/>
</dbReference>
<evidence type="ECO:0000256" key="11">
    <source>
        <dbReference type="ARBA" id="ARBA00022989"/>
    </source>
</evidence>
<dbReference type="CDD" id="cd17546">
    <property type="entry name" value="REC_hyHK_CKI1_RcsC-like"/>
    <property type="match status" value="1"/>
</dbReference>
<feature type="modified residue" description="4-aspartylphosphate" evidence="14">
    <location>
        <position position="645"/>
    </location>
</feature>
<evidence type="ECO:0000256" key="9">
    <source>
        <dbReference type="ARBA" id="ARBA00022777"/>
    </source>
</evidence>
<gene>
    <name evidence="18" type="ORF">FJR48_06050</name>
</gene>
<dbReference type="Pfam" id="PF00072">
    <property type="entry name" value="Response_reg"/>
    <property type="match status" value="1"/>
</dbReference>
<evidence type="ECO:0000256" key="1">
    <source>
        <dbReference type="ARBA" id="ARBA00000085"/>
    </source>
</evidence>
<keyword evidence="10" id="KW-0067">ATP-binding</keyword>
<evidence type="ECO:0000259" key="17">
    <source>
        <dbReference type="PROSITE" id="PS50110"/>
    </source>
</evidence>
<dbReference type="CDD" id="cd00082">
    <property type="entry name" value="HisKA"/>
    <property type="match status" value="1"/>
</dbReference>
<evidence type="ECO:0000313" key="19">
    <source>
        <dbReference type="Proteomes" id="UP000326944"/>
    </source>
</evidence>
<dbReference type="GO" id="GO:0005886">
    <property type="term" value="C:plasma membrane"/>
    <property type="evidence" value="ECO:0007669"/>
    <property type="project" value="UniProtKB-SubCell"/>
</dbReference>
<dbReference type="Gene3D" id="3.30.565.10">
    <property type="entry name" value="Histidine kinase-like ATPase, C-terminal domain"/>
    <property type="match status" value="1"/>
</dbReference>
<dbReference type="PROSITE" id="PS50109">
    <property type="entry name" value="HIS_KIN"/>
    <property type="match status" value="1"/>
</dbReference>
<keyword evidence="7 15" id="KW-0812">Transmembrane</keyword>
<dbReference type="EMBL" id="CP043617">
    <property type="protein sequence ID" value="QFR49311.1"/>
    <property type="molecule type" value="Genomic_DNA"/>
</dbReference>
<keyword evidence="19" id="KW-1185">Reference proteome</keyword>
<dbReference type="Gene3D" id="1.10.287.130">
    <property type="match status" value="1"/>
</dbReference>
<dbReference type="InterPro" id="IPR029150">
    <property type="entry name" value="dCache_3"/>
</dbReference>
<evidence type="ECO:0000256" key="10">
    <source>
        <dbReference type="ARBA" id="ARBA00022840"/>
    </source>
</evidence>
<dbReference type="EC" id="2.7.13.3" evidence="3"/>
<keyword evidence="6" id="KW-0808">Transferase</keyword>
<accession>A0A5P8P134</accession>
<evidence type="ECO:0000256" key="6">
    <source>
        <dbReference type="ARBA" id="ARBA00022679"/>
    </source>
</evidence>
<sequence length="715" mass="82325">MNQKKNNILKYGVLVSIIVILTLFIYFEYFVMQRYFEQNIKNEQKLIGKVFKQKIKDIEHIYEKRLENLLSVPEIKEGIINKNIDLLKKYFIPMFDKIQKENKFVKTMLITDTNSIVVLRAHRPEMNNDDLSVVRPIIKKANELKKNLFGFEAGKMSIPYRITIPIIYEGVHYGVLDMGISSNFFIEYINKIASSAHATSLLNKDFLKNFIKNTYLNKTPIKKGFLAPNFNEFFEPFFDSIDLNKEISQVEKEGRIYLINSTFKMTSFNNTSFGTILIAYDITDIVNEQWKNIFKTFVLTGLIILIVFLLLRYYEKETEKVSQKIIEQKTYEYKGAMQKAQAANIAKSEFLANMSHEIRTPLNAIMGFIDLLKEDEENKDKLKYLNIIGNSSYNLLDIINDILDFSKIESNQINIESRVFNPLDELESVSELFKARILEKNLIFKVDIDKNLPKHINSDSLRIKQVITNLLSNALKFTDENKTVSFKVKYIDEKLSVNIKDEGIGIDPKKIKTIFKPFTQADNSTTRKYGGTGLGLTISSRLVKALGGELKVKSELGKGSEFYFTIPVKEIESQTQEGIIQTHKKLSGHILLVEDNKANQMFMKVILKKIGLTFDIANNGLEAIERFPKIICDCGKTKYDAILMDENMPNMNGMEATKKILELEKQLNLPHTPIIALTANALKGDRERFLEIGMDEYLTKPANKSKLINVLEKYL</sequence>
<dbReference type="FunFam" id="3.30.565.10:FF:000010">
    <property type="entry name" value="Sensor histidine kinase RcsC"/>
    <property type="match status" value="1"/>
</dbReference>
<dbReference type="PANTHER" id="PTHR45339:SF1">
    <property type="entry name" value="HYBRID SIGNAL TRANSDUCTION HISTIDINE KINASE J"/>
    <property type="match status" value="1"/>
</dbReference>
<dbReference type="InterPro" id="IPR001789">
    <property type="entry name" value="Sig_transdc_resp-reg_receiver"/>
</dbReference>
<feature type="transmembrane region" description="Helical" evidence="15">
    <location>
        <begin position="12"/>
        <end position="32"/>
    </location>
</feature>
<feature type="domain" description="Histidine kinase" evidence="16">
    <location>
        <begin position="353"/>
        <end position="570"/>
    </location>
</feature>
<evidence type="ECO:0000256" key="13">
    <source>
        <dbReference type="ARBA" id="ARBA00023136"/>
    </source>
</evidence>
<evidence type="ECO:0000256" key="12">
    <source>
        <dbReference type="ARBA" id="ARBA00023012"/>
    </source>
</evidence>